<dbReference type="PANTHER" id="PTHR37542">
    <property type="entry name" value="HELO DOMAIN-CONTAINING PROTEIN-RELATED"/>
    <property type="match status" value="1"/>
</dbReference>
<dbReference type="RefSeq" id="XP_020134438.1">
    <property type="nucleotide sequence ID" value="XM_020274189.1"/>
</dbReference>
<dbReference type="InterPro" id="IPR011009">
    <property type="entry name" value="Kinase-like_dom_sf"/>
</dbReference>
<keyword evidence="3" id="KW-1185">Reference proteome</keyword>
<dbReference type="PROSITE" id="PS50011">
    <property type="entry name" value="PROTEIN_KINASE_DOM"/>
    <property type="match status" value="1"/>
</dbReference>
<accession>A0A1J9S1K4</accession>
<dbReference type="STRING" id="236234.A0A1J9S1K4"/>
<reference evidence="2 3" key="1">
    <citation type="submission" date="2016-10" db="EMBL/GenBank/DDBJ databases">
        <title>Proteomics and genomics reveal pathogen-plant mechanisms compatible with a hemibiotrophic lifestyle of Diplodia corticola.</title>
        <authorList>
            <person name="Fernandes I."/>
            <person name="De Jonge R."/>
            <person name="Van De Peer Y."/>
            <person name="Devreese B."/>
            <person name="Alves A."/>
            <person name="Esteves A.C."/>
        </authorList>
    </citation>
    <scope>NUCLEOTIDE SEQUENCE [LARGE SCALE GENOMIC DNA]</scope>
    <source>
        <strain evidence="2 3">CBS 112549</strain>
    </source>
</reference>
<evidence type="ECO:0000259" key="1">
    <source>
        <dbReference type="PROSITE" id="PS50011"/>
    </source>
</evidence>
<sequence length="505" mass="55997">MAETVGLALAVPGLVDICLKSGSLLVQRYKNHANAEREVAETVLQLQSIWLGIRHKLEHLGSQWNELPPELQAHENSVLVVLHSKLCDAGASLDRLIGLPEEQADHQRVMKKTGDVRKLKYALWGKRSLQEAIENLERWEDRFHRSLSMITMIKTKSARYAIPSTPTAKTTVTAQNFCNFVDPAEIITIQDEPISFSDAVLCVRNPPGERVLVDRAPRSMSKEVVQSLAEKFSGMDPSKTNLLPCQGVVEIAGTNTTDSSFQFVFSIPKHASEIRTLRSVLLSNDNNTTSSSLSERVRLAKALANSIIFLHQARFVHKNIRPETVVVCRTDELDAAASSAHALGTPFLTGFEALRDEDGTTSLKGDDRRERNIYRHPLRQGMQAQDKYNVRYDVYSLGVCLLELGLWTASFVRYGDENAASVRADLAAAKWALKKQLVDMARRELPGRMGAIYADVVVACLTCLDSGSETFGDVPEDGGGGDRDGVIVGVRYIERILERMEQIVV</sequence>
<name>A0A1J9S1K4_9PEZI</name>
<comment type="caution">
    <text evidence="2">The sequence shown here is derived from an EMBL/GenBank/DDBJ whole genome shotgun (WGS) entry which is preliminary data.</text>
</comment>
<evidence type="ECO:0000313" key="2">
    <source>
        <dbReference type="EMBL" id="OJD38827.1"/>
    </source>
</evidence>
<proteinExistence type="predicted"/>
<gene>
    <name evidence="2" type="ORF">BKCO1_300030</name>
</gene>
<dbReference type="Gene3D" id="1.10.510.10">
    <property type="entry name" value="Transferase(Phosphotransferase) domain 1"/>
    <property type="match status" value="1"/>
</dbReference>
<dbReference type="PANTHER" id="PTHR37542:SF1">
    <property type="entry name" value="PRION-INHIBITION AND PROPAGATION HELO DOMAIN-CONTAINING PROTEIN"/>
    <property type="match status" value="1"/>
</dbReference>
<organism evidence="2 3">
    <name type="scientific">Diplodia corticola</name>
    <dbReference type="NCBI Taxonomy" id="236234"/>
    <lineage>
        <taxon>Eukaryota</taxon>
        <taxon>Fungi</taxon>
        <taxon>Dikarya</taxon>
        <taxon>Ascomycota</taxon>
        <taxon>Pezizomycotina</taxon>
        <taxon>Dothideomycetes</taxon>
        <taxon>Dothideomycetes incertae sedis</taxon>
        <taxon>Botryosphaeriales</taxon>
        <taxon>Botryosphaeriaceae</taxon>
        <taxon>Diplodia</taxon>
    </lineage>
</organism>
<evidence type="ECO:0000313" key="3">
    <source>
        <dbReference type="Proteomes" id="UP000183809"/>
    </source>
</evidence>
<protein>
    <submittedName>
        <fullName evidence="2">Het-s domain protein</fullName>
    </submittedName>
</protein>
<dbReference type="OrthoDB" id="1911848at2759"/>
<dbReference type="GO" id="GO:0005524">
    <property type="term" value="F:ATP binding"/>
    <property type="evidence" value="ECO:0007669"/>
    <property type="project" value="InterPro"/>
</dbReference>
<feature type="domain" description="Protein kinase" evidence="1">
    <location>
        <begin position="186"/>
        <end position="505"/>
    </location>
</feature>
<dbReference type="GO" id="GO:0004672">
    <property type="term" value="F:protein kinase activity"/>
    <property type="evidence" value="ECO:0007669"/>
    <property type="project" value="InterPro"/>
</dbReference>
<dbReference type="InterPro" id="IPR000719">
    <property type="entry name" value="Prot_kinase_dom"/>
</dbReference>
<dbReference type="GeneID" id="31014450"/>
<dbReference type="Proteomes" id="UP000183809">
    <property type="component" value="Unassembled WGS sequence"/>
</dbReference>
<dbReference type="SUPFAM" id="SSF56112">
    <property type="entry name" value="Protein kinase-like (PK-like)"/>
    <property type="match status" value="1"/>
</dbReference>
<dbReference type="EMBL" id="MNUE01000003">
    <property type="protein sequence ID" value="OJD38827.1"/>
    <property type="molecule type" value="Genomic_DNA"/>
</dbReference>
<dbReference type="AlphaFoldDB" id="A0A1J9S1K4"/>